<dbReference type="EMBL" id="JNSL01000013">
    <property type="protein sequence ID" value="KGA21133.1"/>
    <property type="molecule type" value="Genomic_DNA"/>
</dbReference>
<name>A0A094SQY9_9ZZZZ</name>
<dbReference type="InterPro" id="IPR002220">
    <property type="entry name" value="DapA-like"/>
</dbReference>
<reference evidence="1" key="1">
    <citation type="submission" date="2014-06" db="EMBL/GenBank/DDBJ databases">
        <title>Key roles for freshwater Actinobacteria revealed by deep metagenomic sequencing.</title>
        <authorList>
            <person name="Ghai R."/>
            <person name="Mizuno C.M."/>
            <person name="Picazo A."/>
            <person name="Camacho A."/>
            <person name="Rodriguez-Valera F."/>
        </authorList>
    </citation>
    <scope>NUCLEOTIDE SEQUENCE</scope>
</reference>
<dbReference type="Pfam" id="PF00701">
    <property type="entry name" value="DHDPS"/>
    <property type="match status" value="1"/>
</dbReference>
<dbReference type="PRINTS" id="PR00146">
    <property type="entry name" value="DHPICSNTHASE"/>
</dbReference>
<dbReference type="SUPFAM" id="SSF51569">
    <property type="entry name" value="Aldolase"/>
    <property type="match status" value="1"/>
</dbReference>
<evidence type="ECO:0000313" key="1">
    <source>
        <dbReference type="EMBL" id="KGA21133.1"/>
    </source>
</evidence>
<dbReference type="Gene3D" id="3.20.20.70">
    <property type="entry name" value="Aldolase class I"/>
    <property type="match status" value="1"/>
</dbReference>
<protein>
    <recommendedName>
        <fullName evidence="2">Dihydrodipicolinate synthetase</fullName>
    </recommendedName>
</protein>
<dbReference type="GO" id="GO:0008747">
    <property type="term" value="F:N-acetylneuraminate lyase activity"/>
    <property type="evidence" value="ECO:0007669"/>
    <property type="project" value="TreeGrafter"/>
</dbReference>
<dbReference type="InterPro" id="IPR013785">
    <property type="entry name" value="Aldolase_TIM"/>
</dbReference>
<organism evidence="1">
    <name type="scientific">freshwater metagenome</name>
    <dbReference type="NCBI Taxonomy" id="449393"/>
    <lineage>
        <taxon>unclassified sequences</taxon>
        <taxon>metagenomes</taxon>
        <taxon>ecological metagenomes</taxon>
    </lineage>
</organism>
<gene>
    <name evidence="1" type="ORF">GM51_3605</name>
</gene>
<proteinExistence type="predicted"/>
<dbReference type="PANTHER" id="PTHR42849">
    <property type="entry name" value="N-ACETYLNEURAMINATE LYASE"/>
    <property type="match status" value="1"/>
</dbReference>
<dbReference type="GO" id="GO:0019262">
    <property type="term" value="P:N-acetylneuraminate catabolic process"/>
    <property type="evidence" value="ECO:0007669"/>
    <property type="project" value="TreeGrafter"/>
</dbReference>
<dbReference type="AlphaFoldDB" id="A0A094SQY9"/>
<dbReference type="PIRSF" id="PIRSF001365">
    <property type="entry name" value="DHDPS"/>
    <property type="match status" value="1"/>
</dbReference>
<dbReference type="SMART" id="SM01130">
    <property type="entry name" value="DHDPS"/>
    <property type="match status" value="1"/>
</dbReference>
<accession>A0A094SQY9</accession>
<sequence length="309" mass="34280">MNRDSVTWSGYWPASPTPFHENGEIDFKRFSNLIKWYMDNGMHGIFLNGTTGEWFSQSISERMQVLEFVLAEVKNRVPVVVGVTTFTAKESIDLGKHAMKAGAAGVCASAPAYSKPLPDETVAYFEELSKGIDGPLMVYNWPHGTNIEIEGELASKLADIGNIVAIKNSTGDANQFRKTTQEVVERIRVFGNFMVPDNFKFLQEFGGDGTIGGGSIYGKPDPKFWEDYWNKNYSPALDHAAANEVLLSKLWQPGGWRGIYGAYQSQLKAIMKMIGVDAGTVRPPRLPITDQEALKKIRTILIECNISVS</sequence>
<comment type="caution">
    <text evidence="1">The sequence shown here is derived from an EMBL/GenBank/DDBJ whole genome shotgun (WGS) entry which is preliminary data.</text>
</comment>
<evidence type="ECO:0008006" key="2">
    <source>
        <dbReference type="Google" id="ProtNLM"/>
    </source>
</evidence>
<dbReference type="CDD" id="cd00408">
    <property type="entry name" value="DHDPS-like"/>
    <property type="match status" value="1"/>
</dbReference>
<dbReference type="PANTHER" id="PTHR42849:SF1">
    <property type="entry name" value="N-ACETYLNEURAMINATE LYASE"/>
    <property type="match status" value="1"/>
</dbReference>
<dbReference type="GO" id="GO:0005829">
    <property type="term" value="C:cytosol"/>
    <property type="evidence" value="ECO:0007669"/>
    <property type="project" value="TreeGrafter"/>
</dbReference>